<accession>A0A0F9U725</accession>
<sequence length="440" mass="50395">MADLTPYLPELSETVEKIYKHYKKTGDTESPRKYLGASIIGHHCERYLWYNFRQTTKPEFDGRMYRLFQTGHLEEARMVEDLLDIGCEVHDIDQDGNQFAISDLGEHFSGHMDGVGLGIPEAPKTWHVLEFKTHNNKSFAKLKKSGVKDFKPQHYAQMQVYMHKTGMKRALYMAKDKNTDELYTERIRYDQAFCENLMARAERIVFNNKPPERPYSRSDYYLCSWCDAQKICWGIGDTALPITAPSCRQCCHATPKLDGHARWLCTKHERSLSSQDQDTTCDKHLLLPGMLSFAEPIGCGRNLADDDYIVFQNTGDEEPPWNHGAHDRGFSTAELMTLRVEDLTNEMIVVAKQVMGAVATDACDDILNRYPEEDTRIVWEGHQSGLANEWLNRYGEDFWAMKPIDISQLPNDRNIAEFEGGRLAVVLLNGHGAQIREGVE</sequence>
<reference evidence="1" key="1">
    <citation type="journal article" date="2015" name="Nature">
        <title>Complex archaea that bridge the gap between prokaryotes and eukaryotes.</title>
        <authorList>
            <person name="Spang A."/>
            <person name="Saw J.H."/>
            <person name="Jorgensen S.L."/>
            <person name="Zaremba-Niedzwiedzka K."/>
            <person name="Martijn J."/>
            <person name="Lind A.E."/>
            <person name="van Eijk R."/>
            <person name="Schleper C."/>
            <person name="Guy L."/>
            <person name="Ettema T.J."/>
        </authorList>
    </citation>
    <scope>NUCLEOTIDE SEQUENCE</scope>
</reference>
<dbReference type="InterPro" id="IPR011335">
    <property type="entry name" value="Restrct_endonuc-II-like"/>
</dbReference>
<evidence type="ECO:0008006" key="2">
    <source>
        <dbReference type="Google" id="ProtNLM"/>
    </source>
</evidence>
<protein>
    <recommendedName>
        <fullName evidence="2">PD-(D/E)XK endonuclease-like domain-containing protein</fullName>
    </recommendedName>
</protein>
<gene>
    <name evidence="1" type="ORF">LCGC14_0642800</name>
</gene>
<comment type="caution">
    <text evidence="1">The sequence shown here is derived from an EMBL/GenBank/DDBJ whole genome shotgun (WGS) entry which is preliminary data.</text>
</comment>
<dbReference type="SUPFAM" id="SSF52980">
    <property type="entry name" value="Restriction endonuclease-like"/>
    <property type="match status" value="1"/>
</dbReference>
<dbReference type="InterPro" id="IPR011604">
    <property type="entry name" value="PDDEXK-like_dom_sf"/>
</dbReference>
<dbReference type="EMBL" id="LAZR01001168">
    <property type="protein sequence ID" value="KKN49443.1"/>
    <property type="molecule type" value="Genomic_DNA"/>
</dbReference>
<evidence type="ECO:0000313" key="1">
    <source>
        <dbReference type="EMBL" id="KKN49443.1"/>
    </source>
</evidence>
<organism evidence="1">
    <name type="scientific">marine sediment metagenome</name>
    <dbReference type="NCBI Taxonomy" id="412755"/>
    <lineage>
        <taxon>unclassified sequences</taxon>
        <taxon>metagenomes</taxon>
        <taxon>ecological metagenomes</taxon>
    </lineage>
</organism>
<name>A0A0F9U725_9ZZZZ</name>
<proteinExistence type="predicted"/>
<dbReference type="AlphaFoldDB" id="A0A0F9U725"/>
<dbReference type="Gene3D" id="3.90.320.10">
    <property type="match status" value="1"/>
</dbReference>